<organism evidence="2 3">
    <name type="scientific">Ascosphaera apis ARSEF 7405</name>
    <dbReference type="NCBI Taxonomy" id="392613"/>
    <lineage>
        <taxon>Eukaryota</taxon>
        <taxon>Fungi</taxon>
        <taxon>Dikarya</taxon>
        <taxon>Ascomycota</taxon>
        <taxon>Pezizomycotina</taxon>
        <taxon>Eurotiomycetes</taxon>
        <taxon>Eurotiomycetidae</taxon>
        <taxon>Onygenales</taxon>
        <taxon>Ascosphaeraceae</taxon>
        <taxon>Ascosphaera</taxon>
    </lineage>
</organism>
<evidence type="ECO:0000259" key="1">
    <source>
        <dbReference type="PROSITE" id="PS50181"/>
    </source>
</evidence>
<sequence length="553" mass="64065">MDAARLTGGPFSSRHGLILDWDQAPNESAVLAIIRAQAIPSGTFSLLDLPAEILLQIIDCLDPVSLAKIRLTCRTIYQSAPLRIERVFISPHSINIKTFLAIAGHDYYRTKVKEIIYDDAIYNYEAVDRIYRVGEIINRDFQLSRSENLYRLYERAMKNGMRENNYTIFQLLSARTQMSFEETTKHYAQMIADQEVCRQGDHDFDALVWGFKQFVNLERITLTPAAHGFIFRPLYRTPMIRSFPFGFNYPIPVGWKPAQQFHRLPGMATAWNRDNRTYRQNLEMYRGFSITLAALRTYLESPFRRNHPIEFCADGLLLNLGLSPRVFDSPCTEADNFRFMLSQPGFRRLELTFTADLMDFDNFHCFRSGLFREALGHCRDLQYFSFTTTGFRDSSTMRHWGALTLQDTVPLDVLFPISSWPQLKHFGLSGWRVYGPHLVDFLRELPETVESIELSRLIFVEFSGTHSALLEAIRDRLDWKQRHPAKRPHLKMIFQQSPGIGIFVDKELDAFIYSDGPNPLGEVCPSQPYTDTIRRGFGIIKDLLDPLYERPYQ</sequence>
<dbReference type="AlphaFoldDB" id="A0A168AWH2"/>
<dbReference type="PROSITE" id="PS50181">
    <property type="entry name" value="FBOX"/>
    <property type="match status" value="1"/>
</dbReference>
<dbReference type="VEuPathDB" id="FungiDB:AAP_01746"/>
<dbReference type="InterPro" id="IPR036047">
    <property type="entry name" value="F-box-like_dom_sf"/>
</dbReference>
<protein>
    <submittedName>
        <fullName evidence="2">F-box domain, cyclin-like protein</fullName>
    </submittedName>
</protein>
<accession>A0A168AWH2</accession>
<dbReference type="Proteomes" id="UP000242877">
    <property type="component" value="Unassembled WGS sequence"/>
</dbReference>
<proteinExistence type="predicted"/>
<keyword evidence="3" id="KW-1185">Reference proteome</keyword>
<feature type="domain" description="F-box" evidence="1">
    <location>
        <begin position="43"/>
        <end position="87"/>
    </location>
</feature>
<evidence type="ECO:0000313" key="2">
    <source>
        <dbReference type="EMBL" id="KZZ94446.1"/>
    </source>
</evidence>
<dbReference type="CDD" id="cd09917">
    <property type="entry name" value="F-box_SF"/>
    <property type="match status" value="1"/>
</dbReference>
<dbReference type="SUPFAM" id="SSF81383">
    <property type="entry name" value="F-box domain"/>
    <property type="match status" value="1"/>
</dbReference>
<comment type="caution">
    <text evidence="2">The sequence shown here is derived from an EMBL/GenBank/DDBJ whole genome shotgun (WGS) entry which is preliminary data.</text>
</comment>
<gene>
    <name evidence="2" type="ORF">AAP_01746</name>
</gene>
<evidence type="ECO:0000313" key="3">
    <source>
        <dbReference type="Proteomes" id="UP000242877"/>
    </source>
</evidence>
<name>A0A168AWH2_9EURO</name>
<reference evidence="2 3" key="1">
    <citation type="journal article" date="2016" name="Genome Biol. Evol.">
        <title>Divergent and convergent evolution of fungal pathogenicity.</title>
        <authorList>
            <person name="Shang Y."/>
            <person name="Xiao G."/>
            <person name="Zheng P."/>
            <person name="Cen K."/>
            <person name="Zhan S."/>
            <person name="Wang C."/>
        </authorList>
    </citation>
    <scope>NUCLEOTIDE SEQUENCE [LARGE SCALE GENOMIC DNA]</scope>
    <source>
        <strain evidence="2 3">ARSEF 7405</strain>
    </source>
</reference>
<dbReference type="Pfam" id="PF12937">
    <property type="entry name" value="F-box-like"/>
    <property type="match status" value="1"/>
</dbReference>
<dbReference type="InterPro" id="IPR001810">
    <property type="entry name" value="F-box_dom"/>
</dbReference>
<dbReference type="OrthoDB" id="5422579at2759"/>
<dbReference type="EMBL" id="AZGZ01000006">
    <property type="protein sequence ID" value="KZZ94446.1"/>
    <property type="molecule type" value="Genomic_DNA"/>
</dbReference>